<evidence type="ECO:0000313" key="3">
    <source>
        <dbReference type="Proteomes" id="UP000199620"/>
    </source>
</evidence>
<sequence>MSEFSNGEVVRLKSGGPSMTITYIEDTPNPEDIFTPGIPFRVTIFCQWFDSKDALQTAFFYPENLLKV</sequence>
<name>A0A5B2UUT0_9PSED</name>
<dbReference type="RefSeq" id="WP_090291368.1">
    <property type="nucleotide sequence ID" value="NZ_BMNU01000007.1"/>
</dbReference>
<dbReference type="Proteomes" id="UP000199620">
    <property type="component" value="Chromosome I"/>
</dbReference>
<reference evidence="2 3" key="1">
    <citation type="submission" date="2016-10" db="EMBL/GenBank/DDBJ databases">
        <authorList>
            <person name="Varghese N."/>
            <person name="Submissions S."/>
        </authorList>
    </citation>
    <scope>NUCLEOTIDE SEQUENCE [LARGE SCALE GENOMIC DNA]</scope>
    <source>
        <strain evidence="2 3">BS2771</strain>
    </source>
</reference>
<dbReference type="InterPro" id="IPR019226">
    <property type="entry name" value="DUF2158"/>
</dbReference>
<keyword evidence="3" id="KW-1185">Reference proteome</keyword>
<dbReference type="OrthoDB" id="1264301at2"/>
<evidence type="ECO:0000313" key="1">
    <source>
        <dbReference type="EMBL" id="KAA2230524.1"/>
    </source>
</evidence>
<dbReference type="AlphaFoldDB" id="A0A5B2UUT0"/>
<organism evidence="1 4">
    <name type="scientific">Pseudomonas brenneri</name>
    <dbReference type="NCBI Taxonomy" id="129817"/>
    <lineage>
        <taxon>Bacteria</taxon>
        <taxon>Pseudomonadati</taxon>
        <taxon>Pseudomonadota</taxon>
        <taxon>Gammaproteobacteria</taxon>
        <taxon>Pseudomonadales</taxon>
        <taxon>Pseudomonadaceae</taxon>
        <taxon>Pseudomonas</taxon>
    </lineage>
</organism>
<evidence type="ECO:0000313" key="4">
    <source>
        <dbReference type="Proteomes" id="UP000325296"/>
    </source>
</evidence>
<dbReference type="Proteomes" id="UP000325296">
    <property type="component" value="Unassembled WGS sequence"/>
</dbReference>
<reference evidence="1 4" key="2">
    <citation type="submission" date="2019-09" db="EMBL/GenBank/DDBJ databases">
        <title>Draft genome sequence of Pseudomonas brenneri CCUG 51514(T).</title>
        <authorList>
            <person name="Tunovic T."/>
            <person name="Pineiro-Iglesias B."/>
            <person name="Unosson C."/>
            <person name="Inganas E."/>
            <person name="Ohlen M."/>
            <person name="Cardew S."/>
            <person name="Jensie-Markopoulos S."/>
            <person name="Salva-Serra F."/>
            <person name="Jaen-Luchoro D."/>
            <person name="Svensson-Stadler L."/>
            <person name="Chun J."/>
            <person name="Moore E."/>
        </authorList>
    </citation>
    <scope>NUCLEOTIDE SEQUENCE [LARGE SCALE GENOMIC DNA]</scope>
    <source>
        <strain evidence="1 4">CCUG 51514</strain>
    </source>
</reference>
<gene>
    <name evidence="1" type="ORF">F1720_11075</name>
    <name evidence="2" type="ORF">SAMN04490181_2266</name>
</gene>
<accession>A0A5B2UUT0</accession>
<protein>
    <submittedName>
        <fullName evidence="1">DUF2158 domain-containing protein</fullName>
    </submittedName>
    <submittedName>
        <fullName evidence="2">Uncharacterized conserved protein YodC, DUF2158 family</fullName>
    </submittedName>
</protein>
<dbReference type="Pfam" id="PF09926">
    <property type="entry name" value="DUF2158"/>
    <property type="match status" value="1"/>
</dbReference>
<proteinExistence type="predicted"/>
<dbReference type="EMBL" id="VUOL01000005">
    <property type="protein sequence ID" value="KAA2230524.1"/>
    <property type="molecule type" value="Genomic_DNA"/>
</dbReference>
<dbReference type="EMBL" id="LT629800">
    <property type="protein sequence ID" value="SDU96504.1"/>
    <property type="molecule type" value="Genomic_DNA"/>
</dbReference>
<evidence type="ECO:0000313" key="2">
    <source>
        <dbReference type="EMBL" id="SDU96504.1"/>
    </source>
</evidence>